<dbReference type="AlphaFoldDB" id="A0A060UWR3"/>
<proteinExistence type="predicted"/>
<comment type="caution">
    <text evidence="1">The sequence shown here is derived from an EMBL/GenBank/DDBJ whole genome shotgun (WGS) entry which is preliminary data.</text>
</comment>
<gene>
    <name evidence="1" type="ORF">AFERRI_440001</name>
</gene>
<reference evidence="1" key="1">
    <citation type="submission" date="2014-03" db="EMBL/GenBank/DDBJ databases">
        <authorList>
            <person name="Genoscope - CEA"/>
        </authorList>
    </citation>
    <scope>NUCLEOTIDE SEQUENCE [LARGE SCALE GENOMIC DNA]</scope>
    <source>
        <strain evidence="1">CF27</strain>
    </source>
</reference>
<protein>
    <submittedName>
        <fullName evidence="1">Uncharacterized protein</fullName>
    </submittedName>
</protein>
<dbReference type="EMBL" id="CCCS020000039">
    <property type="protein sequence ID" value="CDQ10954.1"/>
    <property type="molecule type" value="Genomic_DNA"/>
</dbReference>
<name>A0A060UWR3_9PROT</name>
<accession>A0A060UWR3</accession>
<reference evidence="1" key="2">
    <citation type="submission" date="2014-07" db="EMBL/GenBank/DDBJ databases">
        <title>Initial genome analysis of the psychrotolerant acidophile Acidithiobacillus ferrivorans CF27: insights into iron and sulfur oxidation pathways and into biofilm formation.</title>
        <authorList>
            <person name="Talla E."/>
            <person name="Hedrich S."/>
            <person name="Mangenot S."/>
            <person name="Ji B."/>
            <person name="Johnson D.B."/>
            <person name="Barbe V."/>
            <person name="Bonnefoy V."/>
        </authorList>
    </citation>
    <scope>NUCLEOTIDE SEQUENCE [LARGE SCALE GENOMIC DNA]</scope>
    <source>
        <strain evidence="1">CF27</strain>
    </source>
</reference>
<organism evidence="1">
    <name type="scientific">Acidithiobacillus ferrivorans</name>
    <dbReference type="NCBI Taxonomy" id="160808"/>
    <lineage>
        <taxon>Bacteria</taxon>
        <taxon>Pseudomonadati</taxon>
        <taxon>Pseudomonadota</taxon>
        <taxon>Acidithiobacillia</taxon>
        <taxon>Acidithiobacillales</taxon>
        <taxon>Acidithiobacillaceae</taxon>
        <taxon>Acidithiobacillus</taxon>
    </lineage>
</organism>
<sequence>MTLHQLQRAPQNQMHGHTIGCLKLACLLLLGYHLTRFDQPLLCSTACSIHAANPLPSTRYSLHPVVAITPFAHILVMLR</sequence>
<evidence type="ECO:0000313" key="1">
    <source>
        <dbReference type="EMBL" id="CDQ10954.1"/>
    </source>
</evidence>